<accession>A0A450WLK5</accession>
<evidence type="ECO:0000313" key="2">
    <source>
        <dbReference type="EMBL" id="VFJ46351.1"/>
    </source>
</evidence>
<dbReference type="AlphaFoldDB" id="A0A450WLK5"/>
<proteinExistence type="predicted"/>
<sequence>MGTKVQGVNEVKDLTVNRREDFISLGEVLTEITTQYDVSNGEAAKMLNFSLWEGNENPLHAGAEFLSGLFGRSIKPQLCTNDHTHGVRRRVNEKDKKEASNTLKQVIEYQSIQSNGIPEYAKSNLEYYGFKPQEILPFLMKSKTNAGEELKKQELLVGSSSDDQLKKLQAEIEQLQAQKERLKEEIEKLTTEQNNLPETERKSLLKMVLVMAISKYGYSPGSDRNKATGEKAGSICADFSNYGLKIDPDTVRKFIKEAEEQFEVHVPTQAR</sequence>
<evidence type="ECO:0000256" key="1">
    <source>
        <dbReference type="SAM" id="Coils"/>
    </source>
</evidence>
<keyword evidence="1" id="KW-0175">Coiled coil</keyword>
<evidence type="ECO:0000313" key="4">
    <source>
        <dbReference type="EMBL" id="VFK17878.1"/>
    </source>
</evidence>
<dbReference type="EMBL" id="CAADEZ010000528">
    <property type="protein sequence ID" value="VFJ69962.1"/>
    <property type="molecule type" value="Genomic_DNA"/>
</dbReference>
<protein>
    <submittedName>
        <fullName evidence="4">Uncharacterized protein</fullName>
    </submittedName>
</protein>
<reference evidence="4" key="1">
    <citation type="submission" date="2019-02" db="EMBL/GenBank/DDBJ databases">
        <authorList>
            <person name="Gruber-Vodicka R. H."/>
            <person name="Seah K. B. B."/>
        </authorList>
    </citation>
    <scope>NUCLEOTIDE SEQUENCE</scope>
    <source>
        <strain evidence="3">BECK_BZ163</strain>
        <strain evidence="4">BECK_BZ164</strain>
        <strain evidence="2">BECK_BZ165</strain>
    </source>
</reference>
<gene>
    <name evidence="3" type="ORF">BECKFM1743A_GA0114220_105284</name>
    <name evidence="4" type="ORF">BECKFM1743B_GA0114221_105094</name>
    <name evidence="2" type="ORF">BECKFM1743C_GA0114222_1003713</name>
</gene>
<organism evidence="4">
    <name type="scientific">Candidatus Kentrum sp. FM</name>
    <dbReference type="NCBI Taxonomy" id="2126340"/>
    <lineage>
        <taxon>Bacteria</taxon>
        <taxon>Pseudomonadati</taxon>
        <taxon>Pseudomonadota</taxon>
        <taxon>Gammaproteobacteria</taxon>
        <taxon>Candidatus Kentrum</taxon>
    </lineage>
</organism>
<feature type="coiled-coil region" evidence="1">
    <location>
        <begin position="158"/>
        <end position="202"/>
    </location>
</feature>
<dbReference type="EMBL" id="CAADFA010000037">
    <property type="protein sequence ID" value="VFJ46351.1"/>
    <property type="molecule type" value="Genomic_DNA"/>
</dbReference>
<name>A0A450WLK5_9GAMM</name>
<dbReference type="EMBL" id="CAADFL010000509">
    <property type="protein sequence ID" value="VFK17878.1"/>
    <property type="molecule type" value="Genomic_DNA"/>
</dbReference>
<evidence type="ECO:0000313" key="3">
    <source>
        <dbReference type="EMBL" id="VFJ69962.1"/>
    </source>
</evidence>